<feature type="domain" description="Calcineurin-like phosphoesterase" evidence="3">
    <location>
        <begin position="142"/>
        <end position="303"/>
    </location>
</feature>
<dbReference type="EMBL" id="MEZY01000051">
    <property type="protein sequence ID" value="OGD62324.1"/>
    <property type="molecule type" value="Genomic_DNA"/>
</dbReference>
<dbReference type="AlphaFoldDB" id="A0A1F5E4X5"/>
<protein>
    <recommendedName>
        <fullName evidence="3">Calcineurin-like phosphoesterase domain-containing protein</fullName>
    </recommendedName>
</protein>
<feature type="compositionally biased region" description="Low complexity" evidence="2">
    <location>
        <begin position="85"/>
        <end position="99"/>
    </location>
</feature>
<dbReference type="SUPFAM" id="SSF56300">
    <property type="entry name" value="Metallo-dependent phosphatases"/>
    <property type="match status" value="1"/>
</dbReference>
<dbReference type="InterPro" id="IPR039331">
    <property type="entry name" value="PAPs-like"/>
</dbReference>
<evidence type="ECO:0000313" key="5">
    <source>
        <dbReference type="Proteomes" id="UP000178583"/>
    </source>
</evidence>
<evidence type="ECO:0000259" key="3">
    <source>
        <dbReference type="Pfam" id="PF00149"/>
    </source>
</evidence>
<comment type="caution">
    <text evidence="4">The sequence shown here is derived from an EMBL/GenBank/DDBJ whole genome shotgun (WGS) entry which is preliminary data.</text>
</comment>
<dbReference type="GO" id="GO:0003993">
    <property type="term" value="F:acid phosphatase activity"/>
    <property type="evidence" value="ECO:0007669"/>
    <property type="project" value="InterPro"/>
</dbReference>
<dbReference type="InterPro" id="IPR029052">
    <property type="entry name" value="Metallo-depent_PP-like"/>
</dbReference>
<feature type="region of interest" description="Disordered" evidence="2">
    <location>
        <begin position="64"/>
        <end position="122"/>
    </location>
</feature>
<dbReference type="InterPro" id="IPR004843">
    <property type="entry name" value="Calcineurin-like_PHP"/>
</dbReference>
<gene>
    <name evidence="4" type="ORF">A2215_03775</name>
</gene>
<evidence type="ECO:0000256" key="2">
    <source>
        <dbReference type="SAM" id="MobiDB-lite"/>
    </source>
</evidence>
<evidence type="ECO:0000313" key="4">
    <source>
        <dbReference type="EMBL" id="OGD62324.1"/>
    </source>
</evidence>
<dbReference type="PANTHER" id="PTHR22953">
    <property type="entry name" value="ACID PHOSPHATASE RELATED"/>
    <property type="match status" value="1"/>
</dbReference>
<name>A0A1F5E4X5_9BACT</name>
<dbReference type="PANTHER" id="PTHR22953:SF153">
    <property type="entry name" value="PURPLE ACID PHOSPHATASE"/>
    <property type="match status" value="1"/>
</dbReference>
<keyword evidence="1" id="KW-0732">Signal</keyword>
<accession>A0A1F5E4X5</accession>
<organism evidence="4 5">
    <name type="scientific">Candidatus Berkelbacteria bacterium RIFOXYA2_FULL_43_10</name>
    <dbReference type="NCBI Taxonomy" id="1797472"/>
    <lineage>
        <taxon>Bacteria</taxon>
        <taxon>Candidatus Berkelbacteria</taxon>
    </lineage>
</organism>
<reference evidence="4 5" key="1">
    <citation type="journal article" date="2016" name="Nat. Commun.">
        <title>Thousands of microbial genomes shed light on interconnected biogeochemical processes in an aquifer system.</title>
        <authorList>
            <person name="Anantharaman K."/>
            <person name="Brown C.T."/>
            <person name="Hug L.A."/>
            <person name="Sharon I."/>
            <person name="Castelle C.J."/>
            <person name="Probst A.J."/>
            <person name="Thomas B.C."/>
            <person name="Singh A."/>
            <person name="Wilkins M.J."/>
            <person name="Karaoz U."/>
            <person name="Brodie E.L."/>
            <person name="Williams K.H."/>
            <person name="Hubbard S.S."/>
            <person name="Banfield J.F."/>
        </authorList>
    </citation>
    <scope>NUCLEOTIDE SEQUENCE [LARGE SCALE GENOMIC DNA]</scope>
</reference>
<dbReference type="Gene3D" id="3.60.21.10">
    <property type="match status" value="1"/>
</dbReference>
<evidence type="ECO:0000256" key="1">
    <source>
        <dbReference type="ARBA" id="ARBA00022729"/>
    </source>
</evidence>
<dbReference type="Pfam" id="PF00149">
    <property type="entry name" value="Metallophos"/>
    <property type="match status" value="1"/>
</dbReference>
<dbReference type="STRING" id="1797472.A2215_03775"/>
<sequence length="354" mass="39048">MFWERLNRIFTDENGRRAPRVLLTLFLALLILSTAYFYSNAELFIHEKPQENVLVRDGNAEIDGVSDNQSAEATIDPITGKPIPKKSSTSSKSSATGSSSGSGTGSSGVGSSSNDDSGDTPDELSVVVAYYADSQSDTDEEDQNHQRVVDYILSSGANPVFHAGDLLEDGTEASRDRFNAVTLTLRTTRSFYAAQGNNERNSSVYFDNFVFPGNEHYYSVNWGNLHMIILDNYATSVSVGSAQYNWLLSDLSSEASQSRITGVIFHYPIYGAGGDWKGMIGSMVPLFRDHGVDFVVSGHEHSYQKAYIDGIYYFVMSGQSSLGYSIAKIYDRSVKFYTYNTSNSLVELVSFNER</sequence>
<dbReference type="Proteomes" id="UP000178583">
    <property type="component" value="Unassembled WGS sequence"/>
</dbReference>
<proteinExistence type="predicted"/>